<evidence type="ECO:0000256" key="4">
    <source>
        <dbReference type="SAM" id="Coils"/>
    </source>
</evidence>
<name>A0A1H3QXA9_9FIRM</name>
<dbReference type="RefSeq" id="WP_091730965.1">
    <property type="nucleotide sequence ID" value="NZ_FNQE01000023.1"/>
</dbReference>
<dbReference type="PANTHER" id="PTHR32347:SF14">
    <property type="entry name" value="EFFLUX SYSTEM COMPONENT YKNX-RELATED"/>
    <property type="match status" value="1"/>
</dbReference>
<dbReference type="AlphaFoldDB" id="A0A1H3QXA9"/>
<dbReference type="PANTHER" id="PTHR32347">
    <property type="entry name" value="EFFLUX SYSTEM COMPONENT YKNX-RELATED"/>
    <property type="match status" value="1"/>
</dbReference>
<accession>A0A1H3QXA9</accession>
<dbReference type="SUPFAM" id="SSF111369">
    <property type="entry name" value="HlyD-like secretion proteins"/>
    <property type="match status" value="2"/>
</dbReference>
<dbReference type="Gene3D" id="2.40.30.170">
    <property type="match status" value="1"/>
</dbReference>
<dbReference type="InterPro" id="IPR006143">
    <property type="entry name" value="RND_pump_MFP"/>
</dbReference>
<dbReference type="GO" id="GO:0030313">
    <property type="term" value="C:cell envelope"/>
    <property type="evidence" value="ECO:0007669"/>
    <property type="project" value="UniProtKB-SubCell"/>
</dbReference>
<dbReference type="GO" id="GO:0022857">
    <property type="term" value="F:transmembrane transporter activity"/>
    <property type="evidence" value="ECO:0007669"/>
    <property type="project" value="InterPro"/>
</dbReference>
<evidence type="ECO:0000256" key="2">
    <source>
        <dbReference type="ARBA" id="ARBA00009477"/>
    </source>
</evidence>
<protein>
    <submittedName>
        <fullName evidence="6">Biotin-lipoyl like</fullName>
    </submittedName>
</protein>
<dbReference type="Pfam" id="PF25990">
    <property type="entry name" value="Beta-barrel_YknX"/>
    <property type="match status" value="1"/>
</dbReference>
<sequence length="430" mass="47551">MAKNKKKVVFIVLAAILGLAVITAGVLKAVNKETSASTYVTVVEVEKENDFDSTLITEGVLKSKEQRNVVSSLPYTIQEVFLKEGDKVSEGDILLKLDVKDLEYKIRTAQTSLEMERQRLKNMERQLEEGNNTLELEKSLENAELAYENAKSKFESSKTLYEAGGISKAMLDADEANMITAKNNYELAQKRVEDSKNNEDLKTNIDIQRKNVEIQEISLKSQKEALEESIIKSPINGTIVISNARVGLPATAAAPLFVIEDLNNLEIEVGIGEYDISEIKIGQKVKVTGEAFKDKEMEGVVSFIAPSANVVPTGTGKETQVTVRIDILNTDNYLKPGFTANVAINTAFKSEALVLPYETVYEKRDGTKVVFKVENNKIKEVPVKIGIQGDLKQEVISADINLGDKIVINPTEKLYDDLEVSILNSKGEQK</sequence>
<evidence type="ECO:0000313" key="6">
    <source>
        <dbReference type="EMBL" id="SDZ18232.1"/>
    </source>
</evidence>
<keyword evidence="7" id="KW-1185">Reference proteome</keyword>
<gene>
    <name evidence="6" type="ORF">SAMN05660462_02135</name>
</gene>
<dbReference type="Gene3D" id="1.10.287.470">
    <property type="entry name" value="Helix hairpin bin"/>
    <property type="match status" value="1"/>
</dbReference>
<dbReference type="InterPro" id="IPR050465">
    <property type="entry name" value="UPF0194_transport"/>
</dbReference>
<proteinExistence type="inferred from homology"/>
<dbReference type="NCBIfam" id="TIGR01730">
    <property type="entry name" value="RND_mfp"/>
    <property type="match status" value="1"/>
</dbReference>
<dbReference type="Proteomes" id="UP000198625">
    <property type="component" value="Unassembled WGS sequence"/>
</dbReference>
<reference evidence="6 7" key="1">
    <citation type="submission" date="2016-10" db="EMBL/GenBank/DDBJ databases">
        <authorList>
            <person name="de Groot N.N."/>
        </authorList>
    </citation>
    <scope>NUCLEOTIDE SEQUENCE [LARGE SCALE GENOMIC DNA]</scope>
    <source>
        <strain evidence="6 7">DSM 21650</strain>
    </source>
</reference>
<dbReference type="STRING" id="415015.SAMN05660462_02135"/>
<dbReference type="Gene3D" id="2.40.420.20">
    <property type="match status" value="1"/>
</dbReference>
<comment type="similarity">
    <text evidence="2">Belongs to the membrane fusion protein (MFP) (TC 8.A.1) family.</text>
</comment>
<dbReference type="OrthoDB" id="9777308at2"/>
<feature type="coiled-coil region" evidence="4">
    <location>
        <begin position="106"/>
        <end position="229"/>
    </location>
</feature>
<evidence type="ECO:0000256" key="3">
    <source>
        <dbReference type="ARBA" id="ARBA00023054"/>
    </source>
</evidence>
<dbReference type="GO" id="GO:0016020">
    <property type="term" value="C:membrane"/>
    <property type="evidence" value="ECO:0007669"/>
    <property type="project" value="InterPro"/>
</dbReference>
<evidence type="ECO:0000313" key="7">
    <source>
        <dbReference type="Proteomes" id="UP000198625"/>
    </source>
</evidence>
<feature type="domain" description="YknX-like beta-barrel" evidence="5">
    <location>
        <begin position="266"/>
        <end position="344"/>
    </location>
</feature>
<evidence type="ECO:0000259" key="5">
    <source>
        <dbReference type="Pfam" id="PF25990"/>
    </source>
</evidence>
<dbReference type="Gene3D" id="2.40.50.100">
    <property type="match status" value="1"/>
</dbReference>
<comment type="subcellular location">
    <subcellularLocation>
        <location evidence="1">Cell envelope</location>
    </subcellularLocation>
</comment>
<keyword evidence="3 4" id="KW-0175">Coiled coil</keyword>
<dbReference type="InterPro" id="IPR058636">
    <property type="entry name" value="Beta-barrel_YknX"/>
</dbReference>
<evidence type="ECO:0000256" key="1">
    <source>
        <dbReference type="ARBA" id="ARBA00004196"/>
    </source>
</evidence>
<dbReference type="EMBL" id="FNQE01000023">
    <property type="protein sequence ID" value="SDZ18232.1"/>
    <property type="molecule type" value="Genomic_DNA"/>
</dbReference>
<organism evidence="6 7">
    <name type="scientific">Proteiniborus ethanoligenes</name>
    <dbReference type="NCBI Taxonomy" id="415015"/>
    <lineage>
        <taxon>Bacteria</taxon>
        <taxon>Bacillati</taxon>
        <taxon>Bacillota</taxon>
        <taxon>Clostridia</taxon>
        <taxon>Eubacteriales</taxon>
        <taxon>Proteiniborus</taxon>
    </lineage>
</organism>